<evidence type="ECO:0000313" key="1">
    <source>
        <dbReference type="EMBL" id="EJF54171.1"/>
    </source>
</evidence>
<dbReference type="AlphaFoldDB" id="J0XYG7"/>
<sequence>MQEVIFDFSLSLSALEKDKKLKLKELDLWGLKALAEGKIFIFFEPQRTYLILDEIGIIDYLIQFRSVISSVDSGIHETFSVSSDYYNGSLTYSLKAGGGFFIRDDWGVKIKTNYYAFKKAVKKFDKDTMQELLLIYPGLAENKNFQELLAHQFS</sequence>
<dbReference type="OrthoDB" id="1253623at2"/>
<gene>
    <name evidence="1" type="ORF">SapgrDRAFT_2512</name>
</gene>
<name>J0XYG7_9BACT</name>
<reference evidence="2" key="1">
    <citation type="journal article" date="2012" name="Stand. Genomic Sci.">
        <title>Permanent draft genome sequence of the gliding predator Saprospira grandis strain Sa g1 (= HR1).</title>
        <authorList>
            <person name="Mavromatis K."/>
            <person name="Chertkov O."/>
            <person name="Lapidus A."/>
            <person name="Nolan M."/>
            <person name="Lucas S."/>
            <person name="Tice H."/>
            <person name="Del Rio T.G."/>
            <person name="Cheng J.F."/>
            <person name="Han C."/>
            <person name="Tapia R."/>
            <person name="Bruce D."/>
            <person name="Goodwin L.A."/>
            <person name="Pitluck S."/>
            <person name="Huntemann M."/>
            <person name="Liolios K."/>
            <person name="Pagani I."/>
            <person name="Ivanova N."/>
            <person name="Mikhailova N."/>
            <person name="Pati A."/>
            <person name="Chen A."/>
            <person name="Palaniappan K."/>
            <person name="Land M."/>
            <person name="Brambilla E.M."/>
            <person name="Rohde M."/>
            <person name="Spring S."/>
            <person name="Goker M."/>
            <person name="Detter J.C."/>
            <person name="Bristow J."/>
            <person name="Eisen J.A."/>
            <person name="Markowitz V."/>
            <person name="Hugenholtz P."/>
            <person name="Kyrpides N.C."/>
            <person name="Klenk H.P."/>
            <person name="Woyke T."/>
        </authorList>
    </citation>
    <scope>NUCLEOTIDE SEQUENCE [LARGE SCALE GENOMIC DNA]</scope>
    <source>
        <strain evidence="2">DSM 2844</strain>
    </source>
</reference>
<dbReference type="RefSeq" id="WP_002659903.1">
    <property type="nucleotide sequence ID" value="NZ_JH719942.1"/>
</dbReference>
<organism evidence="1 2">
    <name type="scientific">Saprospira grandis DSM 2844</name>
    <dbReference type="NCBI Taxonomy" id="694433"/>
    <lineage>
        <taxon>Bacteria</taxon>
        <taxon>Pseudomonadati</taxon>
        <taxon>Bacteroidota</taxon>
        <taxon>Saprospiria</taxon>
        <taxon>Saprospirales</taxon>
        <taxon>Saprospiraceae</taxon>
        <taxon>Saprospira</taxon>
    </lineage>
</organism>
<dbReference type="Proteomes" id="UP000005113">
    <property type="component" value="Unassembled WGS sequence"/>
</dbReference>
<accession>J0XYG7</accession>
<dbReference type="HOGENOM" id="CLU_1703008_0_0_10"/>
<evidence type="ECO:0000313" key="2">
    <source>
        <dbReference type="Proteomes" id="UP000005113"/>
    </source>
</evidence>
<protein>
    <submittedName>
        <fullName evidence="1">Uncharacterized protein</fullName>
    </submittedName>
</protein>
<dbReference type="EMBL" id="JH719942">
    <property type="protein sequence ID" value="EJF54171.1"/>
    <property type="molecule type" value="Genomic_DNA"/>
</dbReference>
<proteinExistence type="predicted"/>